<dbReference type="PANTHER" id="PTHR47958">
    <property type="entry name" value="ATP-DEPENDENT RNA HELICASE DBP3"/>
    <property type="match status" value="1"/>
</dbReference>
<dbReference type="PROSITE" id="PS00039">
    <property type="entry name" value="DEAD_ATP_HELICASE"/>
    <property type="match status" value="1"/>
</dbReference>
<dbReference type="GO" id="GO:0006397">
    <property type="term" value="P:mRNA processing"/>
    <property type="evidence" value="ECO:0007669"/>
    <property type="project" value="UniProtKB-KW"/>
</dbReference>
<feature type="domain" description="Helicase C-terminal" evidence="15">
    <location>
        <begin position="482"/>
        <end position="554"/>
    </location>
</feature>
<protein>
    <recommendedName>
        <fullName evidence="1">RNA helicase</fullName>
        <ecNumber evidence="1">3.6.4.13</ecNumber>
    </recommendedName>
</protein>
<evidence type="ECO:0000313" key="18">
    <source>
        <dbReference type="Proteomes" id="UP000807115"/>
    </source>
</evidence>
<feature type="domain" description="DEAD-box RNA helicase Q" evidence="16">
    <location>
        <begin position="227"/>
        <end position="255"/>
    </location>
</feature>
<evidence type="ECO:0000256" key="3">
    <source>
        <dbReference type="ARBA" id="ARBA00022741"/>
    </source>
</evidence>
<dbReference type="SMART" id="SM00487">
    <property type="entry name" value="DEXDc"/>
    <property type="match status" value="1"/>
</dbReference>
<feature type="domain" description="Helicase ATP-binding" evidence="14">
    <location>
        <begin position="271"/>
        <end position="455"/>
    </location>
</feature>
<dbReference type="InterPro" id="IPR011545">
    <property type="entry name" value="DEAD/DEAH_box_helicase_dom"/>
</dbReference>
<dbReference type="InterPro" id="IPR000629">
    <property type="entry name" value="RNA-helicase_DEAD-box_CS"/>
</dbReference>
<dbReference type="GO" id="GO:0016787">
    <property type="term" value="F:hydrolase activity"/>
    <property type="evidence" value="ECO:0007669"/>
    <property type="project" value="UniProtKB-KW"/>
</dbReference>
<evidence type="ECO:0000256" key="1">
    <source>
        <dbReference type="ARBA" id="ARBA00012552"/>
    </source>
</evidence>
<dbReference type="SUPFAM" id="SSF52540">
    <property type="entry name" value="P-loop containing nucleoside triphosphate hydrolases"/>
    <property type="match status" value="2"/>
</dbReference>
<dbReference type="GO" id="GO:0003724">
    <property type="term" value="F:RNA helicase activity"/>
    <property type="evidence" value="ECO:0007669"/>
    <property type="project" value="UniProtKB-EC"/>
</dbReference>
<dbReference type="GO" id="GO:0005524">
    <property type="term" value="F:ATP binding"/>
    <property type="evidence" value="ECO:0007669"/>
    <property type="project" value="UniProtKB-KW"/>
</dbReference>
<feature type="compositionally biased region" description="Basic and acidic residues" evidence="13">
    <location>
        <begin position="1"/>
        <end position="63"/>
    </location>
</feature>
<dbReference type="InterPro" id="IPR027417">
    <property type="entry name" value="P-loop_NTPase"/>
</dbReference>
<evidence type="ECO:0000256" key="10">
    <source>
        <dbReference type="ARBA" id="ARBA00047984"/>
    </source>
</evidence>
<keyword evidence="3 12" id="KW-0547">Nucleotide-binding</keyword>
<evidence type="ECO:0000256" key="13">
    <source>
        <dbReference type="SAM" id="MobiDB-lite"/>
    </source>
</evidence>
<dbReference type="EC" id="3.6.4.13" evidence="1"/>
<feature type="non-terminal residue" evidence="17">
    <location>
        <position position="554"/>
    </location>
</feature>
<dbReference type="InterPro" id="IPR014001">
    <property type="entry name" value="Helicase_ATP-bd"/>
</dbReference>
<dbReference type="CDD" id="cd18787">
    <property type="entry name" value="SF2_C_DEAD"/>
    <property type="match status" value="1"/>
</dbReference>
<keyword evidence="4 12" id="KW-0378">Hydrolase</keyword>
<dbReference type="PROSITE" id="PS51195">
    <property type="entry name" value="Q_MOTIF"/>
    <property type="match status" value="1"/>
</dbReference>
<dbReference type="InterPro" id="IPR001650">
    <property type="entry name" value="Helicase_C-like"/>
</dbReference>
<keyword evidence="6 12" id="KW-0067">ATP-binding</keyword>
<keyword evidence="2" id="KW-0507">mRNA processing</keyword>
<dbReference type="Proteomes" id="UP000807115">
    <property type="component" value="Chromosome 5"/>
</dbReference>
<evidence type="ECO:0000256" key="11">
    <source>
        <dbReference type="PROSITE-ProRule" id="PRU00552"/>
    </source>
</evidence>
<comment type="similarity">
    <text evidence="9">Belongs to the DEAD box helicase family. DDX23/PRP28 subfamily.</text>
</comment>
<dbReference type="Pfam" id="PF00271">
    <property type="entry name" value="Helicase_C"/>
    <property type="match status" value="1"/>
</dbReference>
<dbReference type="PROSITE" id="PS51192">
    <property type="entry name" value="HELICASE_ATP_BIND_1"/>
    <property type="match status" value="1"/>
</dbReference>
<dbReference type="AlphaFoldDB" id="A0A921R1E1"/>
<feature type="short sequence motif" description="Q motif" evidence="11">
    <location>
        <begin position="227"/>
        <end position="255"/>
    </location>
</feature>
<dbReference type="Pfam" id="PF00270">
    <property type="entry name" value="DEAD"/>
    <property type="match status" value="1"/>
</dbReference>
<keyword evidence="7" id="KW-0694">RNA-binding</keyword>
<reference evidence="17" key="2">
    <citation type="submission" date="2020-10" db="EMBL/GenBank/DDBJ databases">
        <authorList>
            <person name="Cooper E.A."/>
            <person name="Brenton Z.W."/>
            <person name="Flinn B.S."/>
            <person name="Jenkins J."/>
            <person name="Shu S."/>
            <person name="Flowers D."/>
            <person name="Luo F."/>
            <person name="Wang Y."/>
            <person name="Xia P."/>
            <person name="Barry K."/>
            <person name="Daum C."/>
            <person name="Lipzen A."/>
            <person name="Yoshinaga Y."/>
            <person name="Schmutz J."/>
            <person name="Saski C."/>
            <person name="Vermerris W."/>
            <person name="Kresovich S."/>
        </authorList>
    </citation>
    <scope>NUCLEOTIDE SEQUENCE</scope>
</reference>
<name>A0A921R1E1_SORBI</name>
<dbReference type="Pfam" id="PF25430">
    <property type="entry name" value="DDX23"/>
    <property type="match status" value="1"/>
</dbReference>
<evidence type="ECO:0000256" key="7">
    <source>
        <dbReference type="ARBA" id="ARBA00022884"/>
    </source>
</evidence>
<dbReference type="GO" id="GO:0003723">
    <property type="term" value="F:RNA binding"/>
    <property type="evidence" value="ECO:0007669"/>
    <property type="project" value="UniProtKB-KW"/>
</dbReference>
<evidence type="ECO:0000256" key="8">
    <source>
        <dbReference type="ARBA" id="ARBA00023187"/>
    </source>
</evidence>
<dbReference type="GO" id="GO:0008380">
    <property type="term" value="P:RNA splicing"/>
    <property type="evidence" value="ECO:0007669"/>
    <property type="project" value="UniProtKB-KW"/>
</dbReference>
<dbReference type="PROSITE" id="PS51194">
    <property type="entry name" value="HELICASE_CTER"/>
    <property type="match status" value="1"/>
</dbReference>
<feature type="region of interest" description="Disordered" evidence="13">
    <location>
        <begin position="83"/>
        <end position="135"/>
    </location>
</feature>
<evidence type="ECO:0000256" key="4">
    <source>
        <dbReference type="ARBA" id="ARBA00022801"/>
    </source>
</evidence>
<dbReference type="Gene3D" id="3.40.50.300">
    <property type="entry name" value="P-loop containing nucleotide triphosphate hydrolases"/>
    <property type="match status" value="2"/>
</dbReference>
<feature type="compositionally biased region" description="Basic residues" evidence="13">
    <location>
        <begin position="87"/>
        <end position="96"/>
    </location>
</feature>
<evidence type="ECO:0000259" key="16">
    <source>
        <dbReference type="PROSITE" id="PS51195"/>
    </source>
</evidence>
<comment type="caution">
    <text evidence="17">The sequence shown here is derived from an EMBL/GenBank/DDBJ whole genome shotgun (WGS) entry which is preliminary data.</text>
</comment>
<accession>A0A921R1E1</accession>
<evidence type="ECO:0000256" key="2">
    <source>
        <dbReference type="ARBA" id="ARBA00022664"/>
    </source>
</evidence>
<sequence>MWIKAADRDGRRDRDRDRYISRHRDREGHLRSSRQDQDGDRKRGRDRGTGRGHDGGERDDRLETMAMAAREWEKELDAIAIKEQHLGSKKPRKRSIPKPSEKFRFSFDWDNTDDTSRNDAVQKQPHEAAPPPPLLLFGRGFLAGIDRRDQKMKAAAALKLNRPRRNGAVDEDYRDAADGDLYEASDMHVDRHWSDKALEEMTERDWRIFREDFSISYRGSGVPKPMRHWSKSKLGAKLLRAVDEAGYRKPSPIQMAAIPLGLQQQHDADVETGSGKTAAFALPLLSYVAGLPPITHENRHEGPYALVMVPTRELSEQIAEETARLARYLGVRVVPVFGGGSEKTIAEQSERIQKGCEVVVATPGRLLDLLERRYVVLNQCNYVVLDEADRMIDMGFEPQVASVLAVMPSSNLKPQNEDEELDEKKVYRTTFMFSATMPPAVERLARTYLRNPVVVTIGTPGKATELITQNVMMLKESEKMPQLHRLLRDLRDKTVIVFCNTKKTTDWCFNELKNAGFGVTALHGNLTQAERKASLDGFRNRRFNVLVASEVAAR</sequence>
<evidence type="ECO:0000256" key="12">
    <source>
        <dbReference type="RuleBase" id="RU000492"/>
    </source>
</evidence>
<organism evidence="17 18">
    <name type="scientific">Sorghum bicolor</name>
    <name type="common">Sorghum</name>
    <name type="synonym">Sorghum vulgare</name>
    <dbReference type="NCBI Taxonomy" id="4558"/>
    <lineage>
        <taxon>Eukaryota</taxon>
        <taxon>Viridiplantae</taxon>
        <taxon>Streptophyta</taxon>
        <taxon>Embryophyta</taxon>
        <taxon>Tracheophyta</taxon>
        <taxon>Spermatophyta</taxon>
        <taxon>Magnoliopsida</taxon>
        <taxon>Liliopsida</taxon>
        <taxon>Poales</taxon>
        <taxon>Poaceae</taxon>
        <taxon>PACMAD clade</taxon>
        <taxon>Panicoideae</taxon>
        <taxon>Andropogonodae</taxon>
        <taxon>Andropogoneae</taxon>
        <taxon>Sorghinae</taxon>
        <taxon>Sorghum</taxon>
    </lineage>
</organism>
<comment type="catalytic activity">
    <reaction evidence="10">
        <text>ATP + H2O = ADP + phosphate + H(+)</text>
        <dbReference type="Rhea" id="RHEA:13065"/>
        <dbReference type="ChEBI" id="CHEBI:15377"/>
        <dbReference type="ChEBI" id="CHEBI:15378"/>
        <dbReference type="ChEBI" id="CHEBI:30616"/>
        <dbReference type="ChEBI" id="CHEBI:43474"/>
        <dbReference type="ChEBI" id="CHEBI:456216"/>
        <dbReference type="EC" id="3.6.4.13"/>
    </reaction>
</comment>
<dbReference type="CDD" id="cd17945">
    <property type="entry name" value="DEADc_DDX23"/>
    <property type="match status" value="1"/>
</dbReference>
<dbReference type="EMBL" id="CM027684">
    <property type="protein sequence ID" value="KAG0530676.1"/>
    <property type="molecule type" value="Genomic_DNA"/>
</dbReference>
<gene>
    <name evidence="17" type="ORF">BDA96_05G207600</name>
</gene>
<keyword evidence="8" id="KW-0508">mRNA splicing</keyword>
<keyword evidence="5 12" id="KW-0347">Helicase</keyword>
<feature type="region of interest" description="Disordered" evidence="13">
    <location>
        <begin position="1"/>
        <end position="67"/>
    </location>
</feature>
<evidence type="ECO:0000259" key="15">
    <source>
        <dbReference type="PROSITE" id="PS51194"/>
    </source>
</evidence>
<evidence type="ECO:0000256" key="6">
    <source>
        <dbReference type="ARBA" id="ARBA00022840"/>
    </source>
</evidence>
<reference evidence="17" key="1">
    <citation type="journal article" date="2019" name="BMC Genomics">
        <title>A new reference genome for Sorghum bicolor reveals high levels of sequence similarity between sweet and grain genotypes: implications for the genetics of sugar metabolism.</title>
        <authorList>
            <person name="Cooper E.A."/>
            <person name="Brenton Z.W."/>
            <person name="Flinn B.S."/>
            <person name="Jenkins J."/>
            <person name="Shu S."/>
            <person name="Flowers D."/>
            <person name="Luo F."/>
            <person name="Wang Y."/>
            <person name="Xia P."/>
            <person name="Barry K."/>
            <person name="Daum C."/>
            <person name="Lipzen A."/>
            <person name="Yoshinaga Y."/>
            <person name="Schmutz J."/>
            <person name="Saski C."/>
            <person name="Vermerris W."/>
            <person name="Kresovich S."/>
        </authorList>
    </citation>
    <scope>NUCLEOTIDE SEQUENCE</scope>
</reference>
<dbReference type="InterPro" id="IPR057479">
    <property type="entry name" value="PRP28/DDX23-like_helical"/>
</dbReference>
<evidence type="ECO:0000313" key="17">
    <source>
        <dbReference type="EMBL" id="KAG0530676.1"/>
    </source>
</evidence>
<proteinExistence type="inferred from homology"/>
<evidence type="ECO:0000259" key="14">
    <source>
        <dbReference type="PROSITE" id="PS51192"/>
    </source>
</evidence>
<evidence type="ECO:0000256" key="9">
    <source>
        <dbReference type="ARBA" id="ARBA00037954"/>
    </source>
</evidence>
<dbReference type="InterPro" id="IPR014014">
    <property type="entry name" value="RNA_helicase_DEAD_Q_motif"/>
</dbReference>
<evidence type="ECO:0000256" key="5">
    <source>
        <dbReference type="ARBA" id="ARBA00022806"/>
    </source>
</evidence>